<sequence>MIILSANNITKTYGIAPILTNVSFHINEGDRIGIVGLNGAGKTTLLNILSGRLALDSGDFFVSANTKIGYLRQSDNFESEKTVYGEMLGIFEEVIAMEHELELLSHRISEESSQGREVSKLLHQYDDLTEEFKRRNGYGYKSEINGILNSMAFPEEFFQKKISTLSGGERTRLALASLLLKKPDLLLLDEPTNHLDIGTLKWLEQYLRSYAGTIVVISHDRYFLDQTVNRIFEVENHKLVTYEGNYTAYAEKKRMKEADELRKYEHQQKEIQRQEEIIRRFKQHGTEKLAKRAQSREKRLDQIERVERPSTQPGKMKIRFKQAYQSGNDVVAVKELSKSFGRGVEKRQLFQNVELDIKRGERVCLVGPNGIGKTTLLKIIMGETDPDQGHIKLGHNVSFGYYDQEQNLLGSGNTVLEEVHSAYRLYSDTEVRSLLGRFLFKNDSVFQQVSSLSGGEKARLALLKLMLSGSNVLVMDEPTNHLDIASKEVFEDSLSDFPGTIIVVSHDRYFLNKVPTRILELSSDGALNFLGGYDYYMEKKQSISSGKSYLGELSQKTGVELRSGAPARSGSSGGQSSAVSQGLVSGEDGNGLSSMETRRRDKEEQTRLRRLEKEQKRLEETIAETEGKIEWIQHEMCSEEIYSDHEKIASYQSELNGLREFLAETYEAWISMQE</sequence>
<accession>A0ACD1AD53</accession>
<dbReference type="Proteomes" id="UP000594014">
    <property type="component" value="Chromosome"/>
</dbReference>
<keyword evidence="1" id="KW-0067">ATP-binding</keyword>
<name>A0ACD1AD53_9FIRM</name>
<evidence type="ECO:0000313" key="2">
    <source>
        <dbReference type="Proteomes" id="UP000594014"/>
    </source>
</evidence>
<keyword evidence="2" id="KW-1185">Reference proteome</keyword>
<evidence type="ECO:0000313" key="1">
    <source>
        <dbReference type="EMBL" id="QOX64347.1"/>
    </source>
</evidence>
<proteinExistence type="predicted"/>
<keyword evidence="1" id="KW-0547">Nucleotide-binding</keyword>
<dbReference type="EMBL" id="CP042469">
    <property type="protein sequence ID" value="QOX64347.1"/>
    <property type="molecule type" value="Genomic_DNA"/>
</dbReference>
<organism evidence="1 2">
    <name type="scientific">Anoxybacterium hadale</name>
    <dbReference type="NCBI Taxonomy" id="3408580"/>
    <lineage>
        <taxon>Bacteria</taxon>
        <taxon>Bacillati</taxon>
        <taxon>Bacillota</taxon>
        <taxon>Clostridia</taxon>
        <taxon>Peptostreptococcales</taxon>
        <taxon>Anaerovoracaceae</taxon>
        <taxon>Anoxybacterium</taxon>
    </lineage>
</organism>
<reference evidence="1" key="1">
    <citation type="submission" date="2019-08" db="EMBL/GenBank/DDBJ databases">
        <title>Genome sequence of Clostridiales bacterium MT110.</title>
        <authorList>
            <person name="Cao J."/>
        </authorList>
    </citation>
    <scope>NUCLEOTIDE SEQUENCE</scope>
    <source>
        <strain evidence="1">MT110</strain>
    </source>
</reference>
<protein>
    <submittedName>
        <fullName evidence="1">ABC-F family ATP-binding cassette domain-containing protein</fullName>
    </submittedName>
</protein>
<gene>
    <name evidence="1" type="ORF">FRZ06_13835</name>
</gene>